<feature type="region of interest" description="Disordered" evidence="1">
    <location>
        <begin position="1"/>
        <end position="67"/>
    </location>
</feature>
<feature type="compositionally biased region" description="Acidic residues" evidence="1">
    <location>
        <begin position="1"/>
        <end position="12"/>
    </location>
</feature>
<feature type="compositionally biased region" description="Polar residues" evidence="1">
    <location>
        <begin position="125"/>
        <end position="140"/>
    </location>
</feature>
<gene>
    <name evidence="2" type="ORF">Tci_861635</name>
</gene>
<organism evidence="2">
    <name type="scientific">Tanacetum cinerariifolium</name>
    <name type="common">Dalmatian daisy</name>
    <name type="synonym">Chrysanthemum cinerariifolium</name>
    <dbReference type="NCBI Taxonomy" id="118510"/>
    <lineage>
        <taxon>Eukaryota</taxon>
        <taxon>Viridiplantae</taxon>
        <taxon>Streptophyta</taxon>
        <taxon>Embryophyta</taxon>
        <taxon>Tracheophyta</taxon>
        <taxon>Spermatophyta</taxon>
        <taxon>Magnoliopsida</taxon>
        <taxon>eudicotyledons</taxon>
        <taxon>Gunneridae</taxon>
        <taxon>Pentapetalae</taxon>
        <taxon>asterids</taxon>
        <taxon>campanulids</taxon>
        <taxon>Asterales</taxon>
        <taxon>Asteraceae</taxon>
        <taxon>Asteroideae</taxon>
        <taxon>Anthemideae</taxon>
        <taxon>Anthemidinae</taxon>
        <taxon>Tanacetum</taxon>
    </lineage>
</organism>
<dbReference type="AlphaFoldDB" id="A0A699RTM5"/>
<reference evidence="2" key="1">
    <citation type="journal article" date="2019" name="Sci. Rep.">
        <title>Draft genome of Tanacetum cinerariifolium, the natural source of mosquito coil.</title>
        <authorList>
            <person name="Yamashiro T."/>
            <person name="Shiraishi A."/>
            <person name="Satake H."/>
            <person name="Nakayama K."/>
        </authorList>
    </citation>
    <scope>NUCLEOTIDE SEQUENCE</scope>
</reference>
<protein>
    <submittedName>
        <fullName evidence="2">Uncharacterized protein</fullName>
    </submittedName>
</protein>
<feature type="non-terminal residue" evidence="2">
    <location>
        <position position="1"/>
    </location>
</feature>
<name>A0A699RTM5_TANCI</name>
<feature type="compositionally biased region" description="Basic and acidic residues" evidence="1">
    <location>
        <begin position="47"/>
        <end position="59"/>
    </location>
</feature>
<evidence type="ECO:0000256" key="1">
    <source>
        <dbReference type="SAM" id="MobiDB-lite"/>
    </source>
</evidence>
<feature type="region of interest" description="Disordered" evidence="1">
    <location>
        <begin position="122"/>
        <end position="165"/>
    </location>
</feature>
<accession>A0A699RTM5</accession>
<comment type="caution">
    <text evidence="2">The sequence shown here is derived from an EMBL/GenBank/DDBJ whole genome shotgun (WGS) entry which is preliminary data.</text>
</comment>
<dbReference type="EMBL" id="BKCJ011122083">
    <property type="protein sequence ID" value="GFC89665.1"/>
    <property type="molecule type" value="Genomic_DNA"/>
</dbReference>
<sequence length="196" mass="22176">EEEAAINDDDSDDKDKSDDERTESDSDVILDPNKTYEEHDEEEKEHDDELNLKEDKNINGEENDEVTNELYKDENVNLGNKDADMTYDDQGATEQQLAFHQSGFEQEEEDAHVTLTLVLDAQKTGDPTQSFSKSVQATKGTRSKTKAKVAKSDKKKQPSKKPKAKGLVVLSEVALTKAGYQKKQERLSHITCKWLR</sequence>
<evidence type="ECO:0000313" key="2">
    <source>
        <dbReference type="EMBL" id="GFC89665.1"/>
    </source>
</evidence>
<proteinExistence type="predicted"/>